<organism evidence="1 2">
    <name type="scientific">Sphingomonas citri</name>
    <dbReference type="NCBI Taxonomy" id="2862499"/>
    <lineage>
        <taxon>Bacteria</taxon>
        <taxon>Pseudomonadati</taxon>
        <taxon>Pseudomonadota</taxon>
        <taxon>Alphaproteobacteria</taxon>
        <taxon>Sphingomonadales</taxon>
        <taxon>Sphingomonadaceae</taxon>
        <taxon>Sphingomonas</taxon>
    </lineage>
</organism>
<dbReference type="RefSeq" id="WP_219747909.1">
    <property type="nucleotide sequence ID" value="NZ_JAHXZN010000001.1"/>
</dbReference>
<dbReference type="EMBL" id="JAHXZN010000001">
    <property type="protein sequence ID" value="MBW6530569.1"/>
    <property type="molecule type" value="Genomic_DNA"/>
</dbReference>
<reference evidence="1 2" key="1">
    <citation type="submission" date="2021-07" db="EMBL/GenBank/DDBJ databases">
        <title>Sphingomonas sp.</title>
        <authorList>
            <person name="Feng G."/>
            <person name="Li J."/>
            <person name="Pan M."/>
        </authorList>
    </citation>
    <scope>NUCLEOTIDE SEQUENCE [LARGE SCALE GENOMIC DNA]</scope>
    <source>
        <strain evidence="1 2">RRHST34</strain>
    </source>
</reference>
<keyword evidence="2" id="KW-1185">Reference proteome</keyword>
<evidence type="ECO:0000313" key="2">
    <source>
        <dbReference type="Proteomes" id="UP000759103"/>
    </source>
</evidence>
<accession>A0ABS7BMA0</accession>
<gene>
    <name evidence="1" type="ORF">KZ820_07455</name>
</gene>
<comment type="caution">
    <text evidence="1">The sequence shown here is derived from an EMBL/GenBank/DDBJ whole genome shotgun (WGS) entry which is preliminary data.</text>
</comment>
<name>A0ABS7BMA0_9SPHN</name>
<dbReference type="Proteomes" id="UP000759103">
    <property type="component" value="Unassembled WGS sequence"/>
</dbReference>
<evidence type="ECO:0000313" key="1">
    <source>
        <dbReference type="EMBL" id="MBW6530569.1"/>
    </source>
</evidence>
<sequence length="62" mass="6657">MALPLTTTRWSAAVVLALAGGAFLTARAWRIARPAIDERTRRRLAPHARAVAHPSAAEIEVA</sequence>
<protein>
    <submittedName>
        <fullName evidence="1">Uncharacterized protein</fullName>
    </submittedName>
</protein>
<proteinExistence type="predicted"/>